<dbReference type="EMBL" id="JAPEUV010000020">
    <property type="protein sequence ID" value="KAJ4339823.1"/>
    <property type="molecule type" value="Genomic_DNA"/>
</dbReference>
<gene>
    <name evidence="1" type="ORF">N0V87_003023</name>
</gene>
<evidence type="ECO:0000313" key="1">
    <source>
        <dbReference type="EMBL" id="KAJ4339823.1"/>
    </source>
</evidence>
<organism evidence="1 2">
    <name type="scientific">Didymella glomerata</name>
    <dbReference type="NCBI Taxonomy" id="749621"/>
    <lineage>
        <taxon>Eukaryota</taxon>
        <taxon>Fungi</taxon>
        <taxon>Dikarya</taxon>
        <taxon>Ascomycota</taxon>
        <taxon>Pezizomycotina</taxon>
        <taxon>Dothideomycetes</taxon>
        <taxon>Pleosporomycetidae</taxon>
        <taxon>Pleosporales</taxon>
        <taxon>Pleosporineae</taxon>
        <taxon>Didymellaceae</taxon>
        <taxon>Didymella</taxon>
    </lineage>
</organism>
<dbReference type="OrthoDB" id="3684889at2759"/>
<name>A0A9W9C289_9PLEO</name>
<dbReference type="AlphaFoldDB" id="A0A9W9C289"/>
<keyword evidence="2" id="KW-1185">Reference proteome</keyword>
<protein>
    <submittedName>
        <fullName evidence="1">Uncharacterized protein</fullName>
    </submittedName>
</protein>
<accession>A0A9W9C289</accession>
<dbReference type="Proteomes" id="UP001140562">
    <property type="component" value="Unassembled WGS sequence"/>
</dbReference>
<comment type="caution">
    <text evidence="1">The sequence shown here is derived from an EMBL/GenBank/DDBJ whole genome shotgun (WGS) entry which is preliminary data.</text>
</comment>
<proteinExistence type="predicted"/>
<sequence>MSSSSDYDEYSDFGSDYSYDFDGYDENHMIKDDGPLQVTSNRTEDSLTDFIDSTMDSTMDRTPGAQEHTCNEAGESLVSLSPAFLAGISALPLELKEHIFDYTLLFGDAGGNAEQGILVTDPPLIGLTESADHRKHWRGDDCPGLSVSRPDQAFLNVTFETAEREKWTCGWAGHAIFKEIIKAWYRRNTFILSDLRPLADFAITDCWAMEVVPKHHLRRVEFSIHEDDLAQSKDIVGYGRPSPRLTQLRAELDLLRNLCEGTQITMHVSSQTFSERSVPAWKAEQGNSLLEFLEKMEKGIFKKLRGLRADGYQLTVVVDGDCIITPEKQIDHGVWFSLMLDMCGKQTSGVDNVSSV</sequence>
<reference evidence="1" key="1">
    <citation type="submission" date="2022-10" db="EMBL/GenBank/DDBJ databases">
        <title>Tapping the CABI collections for fungal endophytes: first genome assemblies for Collariella, Neodidymelliopsis, Ascochyta clinopodiicola, Didymella pomorum, Didymosphaeria variabile, Neocosmospora piperis and Neocucurbitaria cava.</title>
        <authorList>
            <person name="Hill R."/>
        </authorList>
    </citation>
    <scope>NUCLEOTIDE SEQUENCE</scope>
    <source>
        <strain evidence="1">IMI 360193</strain>
    </source>
</reference>
<evidence type="ECO:0000313" key="2">
    <source>
        <dbReference type="Proteomes" id="UP001140562"/>
    </source>
</evidence>